<dbReference type="InterPro" id="IPR050484">
    <property type="entry name" value="Transf_Hexapept/Carb_Anhydrase"/>
</dbReference>
<comment type="caution">
    <text evidence="1">The sequence shown here is derived from an EMBL/GenBank/DDBJ whole genome shotgun (WGS) entry which is preliminary data.</text>
</comment>
<dbReference type="Pfam" id="PF00132">
    <property type="entry name" value="Hexapep"/>
    <property type="match status" value="2"/>
</dbReference>
<evidence type="ECO:0000313" key="2">
    <source>
        <dbReference type="Proteomes" id="UP000234857"/>
    </source>
</evidence>
<dbReference type="Proteomes" id="UP000234857">
    <property type="component" value="Unassembled WGS sequence"/>
</dbReference>
<dbReference type="AlphaFoldDB" id="A0A2N5ZKI8"/>
<reference evidence="1 2" key="1">
    <citation type="submission" date="2017-11" db="EMBL/GenBank/DDBJ databases">
        <title>Genome-resolved metagenomics identifies genetic mobility, metabolic interactions, and unexpected diversity in perchlorate-reducing communities.</title>
        <authorList>
            <person name="Barnum T.P."/>
            <person name="Figueroa I.A."/>
            <person name="Carlstrom C.I."/>
            <person name="Lucas L.N."/>
            <person name="Engelbrektson A.L."/>
            <person name="Coates J.D."/>
        </authorList>
    </citation>
    <scope>NUCLEOTIDE SEQUENCE [LARGE SCALE GENOMIC DNA]</scope>
    <source>
        <strain evidence="1">BM706</strain>
    </source>
</reference>
<organism evidence="1 2">
    <name type="scientific">Muiribacterium halophilum</name>
    <dbReference type="NCBI Taxonomy" id="2053465"/>
    <lineage>
        <taxon>Bacteria</taxon>
        <taxon>Candidatus Muiribacteriota</taxon>
        <taxon>Candidatus Muiribacteriia</taxon>
        <taxon>Candidatus Muiribacteriales</taxon>
        <taxon>Candidatus Muiribacteriaceae</taxon>
        <taxon>Candidatus Muiribacterium</taxon>
    </lineage>
</organism>
<dbReference type="InterPro" id="IPR001451">
    <property type="entry name" value="Hexapep"/>
</dbReference>
<dbReference type="SUPFAM" id="SSF51161">
    <property type="entry name" value="Trimeric LpxA-like enzymes"/>
    <property type="match status" value="1"/>
</dbReference>
<name>A0A2N5ZKI8_MUIH1</name>
<protein>
    <submittedName>
        <fullName evidence="1">Gamma carbonic anhydrase family protein</fullName>
    </submittedName>
</protein>
<dbReference type="CDD" id="cd04645">
    <property type="entry name" value="LbH_gamma_CA_like"/>
    <property type="match status" value="1"/>
</dbReference>
<dbReference type="EMBL" id="PKTG01000038">
    <property type="protein sequence ID" value="PLX19209.1"/>
    <property type="molecule type" value="Genomic_DNA"/>
</dbReference>
<gene>
    <name evidence="1" type="ORF">C0601_02500</name>
</gene>
<proteinExistence type="predicted"/>
<sequence>MLKSLKGHSPEIGKDCYIDDMCKISGQVEIHNGVSVWPFVSIRGDMNKIKIGENTNIQDNTTVHVDNNSPTIIGANITIGHNAVIHGCQIGDNSLIGMGAILLNDVKIGKGCLIGAGALLTPGTEIPDNSLVLGAPAKVIKKLSEKDKEAIIKNSKEYLRLAQIHLNNE</sequence>
<dbReference type="InterPro" id="IPR047324">
    <property type="entry name" value="LbH_gamma_CA-like"/>
</dbReference>
<dbReference type="PANTHER" id="PTHR13061">
    <property type="entry name" value="DYNACTIN SUBUNIT P25"/>
    <property type="match status" value="1"/>
</dbReference>
<evidence type="ECO:0000313" key="1">
    <source>
        <dbReference type="EMBL" id="PLX19209.1"/>
    </source>
</evidence>
<dbReference type="InterPro" id="IPR011004">
    <property type="entry name" value="Trimer_LpxA-like_sf"/>
</dbReference>
<dbReference type="PANTHER" id="PTHR13061:SF29">
    <property type="entry name" value="GAMMA CARBONIC ANHYDRASE-LIKE 1, MITOCHONDRIAL-RELATED"/>
    <property type="match status" value="1"/>
</dbReference>
<dbReference type="Gene3D" id="2.160.10.10">
    <property type="entry name" value="Hexapeptide repeat proteins"/>
    <property type="match status" value="1"/>
</dbReference>
<accession>A0A2N5ZKI8</accession>